<reference evidence="1" key="2">
    <citation type="submission" date="2020-09" db="EMBL/GenBank/DDBJ databases">
        <authorList>
            <person name="Sun Q."/>
            <person name="Zhou Y."/>
        </authorList>
    </citation>
    <scope>NUCLEOTIDE SEQUENCE</scope>
    <source>
        <strain evidence="1">CGMCC 4.7306</strain>
    </source>
</reference>
<proteinExistence type="predicted"/>
<dbReference type="EMBL" id="BMMZ01000001">
    <property type="protein sequence ID" value="GGL51474.1"/>
    <property type="molecule type" value="Genomic_DNA"/>
</dbReference>
<organism evidence="1 2">
    <name type="scientific">Microlunatus endophyticus</name>
    <dbReference type="NCBI Taxonomy" id="1716077"/>
    <lineage>
        <taxon>Bacteria</taxon>
        <taxon>Bacillati</taxon>
        <taxon>Actinomycetota</taxon>
        <taxon>Actinomycetes</taxon>
        <taxon>Propionibacteriales</taxon>
        <taxon>Propionibacteriaceae</taxon>
        <taxon>Microlunatus</taxon>
    </lineage>
</organism>
<evidence type="ECO:0000313" key="2">
    <source>
        <dbReference type="Proteomes" id="UP000613840"/>
    </source>
</evidence>
<dbReference type="AlphaFoldDB" id="A0A917W1M6"/>
<evidence type="ECO:0000313" key="1">
    <source>
        <dbReference type="EMBL" id="GGL51474.1"/>
    </source>
</evidence>
<accession>A0A917W1M6</accession>
<dbReference type="Proteomes" id="UP000613840">
    <property type="component" value="Unassembled WGS sequence"/>
</dbReference>
<gene>
    <name evidence="1" type="ORF">GCM10011575_07240</name>
</gene>
<sequence length="70" mass="8014">MLADDLETFVGDPAAARDVAQERHHILRLLRSAEGNQDHRVVRLELRNRTHDQIFTHPTRPAAIRSYTAS</sequence>
<comment type="caution">
    <text evidence="1">The sequence shown here is derived from an EMBL/GenBank/DDBJ whole genome shotgun (WGS) entry which is preliminary data.</text>
</comment>
<name>A0A917W1M6_9ACTN</name>
<protein>
    <submittedName>
        <fullName evidence="1">Uncharacterized protein</fullName>
    </submittedName>
</protein>
<keyword evidence="2" id="KW-1185">Reference proteome</keyword>
<reference evidence="1" key="1">
    <citation type="journal article" date="2014" name="Int. J. Syst. Evol. Microbiol.">
        <title>Complete genome sequence of Corynebacterium casei LMG S-19264T (=DSM 44701T), isolated from a smear-ripened cheese.</title>
        <authorList>
            <consortium name="US DOE Joint Genome Institute (JGI-PGF)"/>
            <person name="Walter F."/>
            <person name="Albersmeier A."/>
            <person name="Kalinowski J."/>
            <person name="Ruckert C."/>
        </authorList>
    </citation>
    <scope>NUCLEOTIDE SEQUENCE</scope>
    <source>
        <strain evidence="1">CGMCC 4.7306</strain>
    </source>
</reference>